<sequence length="298" mass="33882">MFLLYTVFIILHISLSISFASTDFYQNIFDKQKNKKIVSSNTTLSIDIVRSSFKCAGACSLVQQCCSTTYETASGRCILDTRSTPETETTDNSNVMVKIPDSISNLQLRDCNKLPPCTRSGVFDIYPDGTNKIDVYCDMDTAGGGWTIVQRRVDDSVDFYRYWKDYKNGFGSVSGNHWLGNDNLHILTKTRNYVVRFEMQDFNNNTAYAEYQSFKIDNEASQYRVTFSGYTGTAEIVTTTFTRIIVERDGAWWYNACAKSNLNGIYKPEGTTGAKMIHWKTWRETALKATAMKIRPIN</sequence>
<dbReference type="OrthoDB" id="7940501at2759"/>
<dbReference type="AlphaFoldDB" id="A0A6J7ZV85"/>
<dbReference type="PANTHER" id="PTHR19143">
    <property type="entry name" value="FIBRINOGEN/TENASCIN/ANGIOPOEITIN"/>
    <property type="match status" value="1"/>
</dbReference>
<proteinExistence type="predicted"/>
<protein>
    <submittedName>
        <fullName evidence="4">Fibrinogen C domain-containing protein 1-A,Angiopoietin-2,Angiopoietin-related protein 7,Ficolin-2,Fibrinogen C domain-containing protein 1-B</fullName>
    </submittedName>
</protein>
<feature type="signal peptide" evidence="2">
    <location>
        <begin position="1"/>
        <end position="22"/>
    </location>
</feature>
<dbReference type="InterPro" id="IPR050373">
    <property type="entry name" value="Fibrinogen_C-term_domain"/>
</dbReference>
<accession>A0A6J7ZV85</accession>
<evidence type="ECO:0000256" key="1">
    <source>
        <dbReference type="ARBA" id="ARBA00023157"/>
    </source>
</evidence>
<name>A0A6J7ZV85_MYTCO</name>
<dbReference type="EMBL" id="CACVKT020000157">
    <property type="protein sequence ID" value="CAC5356520.1"/>
    <property type="molecule type" value="Genomic_DNA"/>
</dbReference>
<feature type="chain" id="PRO_5026729691" evidence="2">
    <location>
        <begin position="23"/>
        <end position="298"/>
    </location>
</feature>
<dbReference type="Gene3D" id="3.90.215.10">
    <property type="entry name" value="Gamma Fibrinogen, chain A, domain 1"/>
    <property type="match status" value="1"/>
</dbReference>
<dbReference type="PROSITE" id="PS00514">
    <property type="entry name" value="FIBRINOGEN_C_1"/>
    <property type="match status" value="1"/>
</dbReference>
<dbReference type="InterPro" id="IPR020837">
    <property type="entry name" value="Fibrinogen_CS"/>
</dbReference>
<feature type="domain" description="Fibrinogen C-terminal" evidence="3">
    <location>
        <begin position="102"/>
        <end position="298"/>
    </location>
</feature>
<reference evidence="4 5" key="1">
    <citation type="submission" date="2020-06" db="EMBL/GenBank/DDBJ databases">
        <authorList>
            <person name="Li R."/>
            <person name="Bekaert M."/>
        </authorList>
    </citation>
    <scope>NUCLEOTIDE SEQUENCE [LARGE SCALE GENOMIC DNA]</scope>
    <source>
        <strain evidence="5">wild</strain>
    </source>
</reference>
<evidence type="ECO:0000313" key="5">
    <source>
        <dbReference type="Proteomes" id="UP000507470"/>
    </source>
</evidence>
<dbReference type="InterPro" id="IPR014716">
    <property type="entry name" value="Fibrinogen_a/b/g_C_1"/>
</dbReference>
<gene>
    <name evidence="4" type="ORF">MCOR_624</name>
</gene>
<dbReference type="InterPro" id="IPR036056">
    <property type="entry name" value="Fibrinogen-like_C"/>
</dbReference>
<dbReference type="SUPFAM" id="SSF56496">
    <property type="entry name" value="Fibrinogen C-terminal domain-like"/>
    <property type="match status" value="1"/>
</dbReference>
<dbReference type="Gene3D" id="4.10.530.10">
    <property type="entry name" value="Gamma-fibrinogen Carboxyl Terminal Fragment, domain 2"/>
    <property type="match status" value="1"/>
</dbReference>
<dbReference type="PROSITE" id="PS51406">
    <property type="entry name" value="FIBRINOGEN_C_2"/>
    <property type="match status" value="1"/>
</dbReference>
<keyword evidence="5" id="KW-1185">Reference proteome</keyword>
<dbReference type="SMART" id="SM00186">
    <property type="entry name" value="FBG"/>
    <property type="match status" value="1"/>
</dbReference>
<keyword evidence="1" id="KW-1015">Disulfide bond</keyword>
<evidence type="ECO:0000313" key="4">
    <source>
        <dbReference type="EMBL" id="CAC5356520.1"/>
    </source>
</evidence>
<dbReference type="Pfam" id="PF00147">
    <property type="entry name" value="Fibrinogen_C"/>
    <property type="match status" value="2"/>
</dbReference>
<dbReference type="GO" id="GO:0005615">
    <property type="term" value="C:extracellular space"/>
    <property type="evidence" value="ECO:0007669"/>
    <property type="project" value="TreeGrafter"/>
</dbReference>
<evidence type="ECO:0000259" key="3">
    <source>
        <dbReference type="PROSITE" id="PS51406"/>
    </source>
</evidence>
<keyword evidence="2" id="KW-0732">Signal</keyword>
<organism evidence="4 5">
    <name type="scientific">Mytilus coruscus</name>
    <name type="common">Sea mussel</name>
    <dbReference type="NCBI Taxonomy" id="42192"/>
    <lineage>
        <taxon>Eukaryota</taxon>
        <taxon>Metazoa</taxon>
        <taxon>Spiralia</taxon>
        <taxon>Lophotrochozoa</taxon>
        <taxon>Mollusca</taxon>
        <taxon>Bivalvia</taxon>
        <taxon>Autobranchia</taxon>
        <taxon>Pteriomorphia</taxon>
        <taxon>Mytilida</taxon>
        <taxon>Mytiloidea</taxon>
        <taxon>Mytilidae</taxon>
        <taxon>Mytilinae</taxon>
        <taxon>Mytilus</taxon>
    </lineage>
</organism>
<evidence type="ECO:0000256" key="2">
    <source>
        <dbReference type="SAM" id="SignalP"/>
    </source>
</evidence>
<dbReference type="Proteomes" id="UP000507470">
    <property type="component" value="Unassembled WGS sequence"/>
</dbReference>
<dbReference type="CDD" id="cd00087">
    <property type="entry name" value="FReD"/>
    <property type="match status" value="1"/>
</dbReference>
<dbReference type="NCBIfam" id="NF040941">
    <property type="entry name" value="GGGWT_bact"/>
    <property type="match status" value="1"/>
</dbReference>
<dbReference type="InterPro" id="IPR002181">
    <property type="entry name" value="Fibrinogen_a/b/g_C_dom"/>
</dbReference>